<dbReference type="EMBL" id="JBHLZU010000018">
    <property type="protein sequence ID" value="MFB9906727.1"/>
    <property type="molecule type" value="Genomic_DNA"/>
</dbReference>
<dbReference type="PANTHER" id="PTHR40045">
    <property type="entry name" value="YCGG FAMILY PROTEIN"/>
    <property type="match status" value="1"/>
</dbReference>
<sequence>MKSDAQAELEEFISSKNFSCLGARAAVKRGSITHGHYRRLGDEQSALENHRDLLRYAIGLDQKLSDKSFMTFVATFDEPGLVDEDEYERLIWKHLQIMHDIDSEDHGLDPGSSSDPNEPNFGFHTGGHAFFVVGMHPGSSRATRRFSKAAMAFNSNKQFMMLGEKFFSMQDRIRKTELTNNGSVNPSFVTYEYQQPARHFSGRFTAADWECPYTSRHEASPVTYTSDVLQRATT</sequence>
<proteinExistence type="predicted"/>
<dbReference type="InterPro" id="IPR014988">
    <property type="entry name" value="Uncharacterised_YqcI/YcgG"/>
</dbReference>
<comment type="caution">
    <text evidence="1">The sequence shown here is derived from an EMBL/GenBank/DDBJ whole genome shotgun (WGS) entry which is preliminary data.</text>
</comment>
<accession>A0ABV6A0R1</accession>
<evidence type="ECO:0000313" key="2">
    <source>
        <dbReference type="Proteomes" id="UP001589693"/>
    </source>
</evidence>
<name>A0ABV6A0R1_9PSEU</name>
<keyword evidence="2" id="KW-1185">Reference proteome</keyword>
<dbReference type="PANTHER" id="PTHR40045:SF1">
    <property type="entry name" value="YQCI_YCGG FAMILY PROTEIN"/>
    <property type="match status" value="1"/>
</dbReference>
<gene>
    <name evidence="1" type="primary">gntA</name>
    <name evidence="1" type="ORF">ACFFQA_22565</name>
</gene>
<dbReference type="RefSeq" id="WP_377855507.1">
    <property type="nucleotide sequence ID" value="NZ_JBHLZU010000018.1"/>
</dbReference>
<dbReference type="Proteomes" id="UP001589693">
    <property type="component" value="Unassembled WGS sequence"/>
</dbReference>
<organism evidence="1 2">
    <name type="scientific">Allokutzneria oryzae</name>
    <dbReference type="NCBI Taxonomy" id="1378989"/>
    <lineage>
        <taxon>Bacteria</taxon>
        <taxon>Bacillati</taxon>
        <taxon>Actinomycetota</taxon>
        <taxon>Actinomycetes</taxon>
        <taxon>Pseudonocardiales</taxon>
        <taxon>Pseudonocardiaceae</taxon>
        <taxon>Allokutzneria</taxon>
    </lineage>
</organism>
<dbReference type="Pfam" id="PF08892">
    <property type="entry name" value="YqcI_YcgG"/>
    <property type="match status" value="1"/>
</dbReference>
<evidence type="ECO:0000313" key="1">
    <source>
        <dbReference type="EMBL" id="MFB9906727.1"/>
    </source>
</evidence>
<protein>
    <submittedName>
        <fullName evidence="1">Guanitoxin biosynthesis heme-dependent pre-guanitoxin N-hydroxylase GntA</fullName>
    </submittedName>
</protein>
<dbReference type="NCBIfam" id="NF041366">
    <property type="entry name" value="GntA_guanitoxin"/>
    <property type="match status" value="1"/>
</dbReference>
<reference evidence="1 2" key="1">
    <citation type="submission" date="2024-09" db="EMBL/GenBank/DDBJ databases">
        <authorList>
            <person name="Sun Q."/>
            <person name="Mori K."/>
        </authorList>
    </citation>
    <scope>NUCLEOTIDE SEQUENCE [LARGE SCALE GENOMIC DNA]</scope>
    <source>
        <strain evidence="1 2">TBRC 7907</strain>
    </source>
</reference>